<evidence type="ECO:0000313" key="1">
    <source>
        <dbReference type="EMBL" id="KAI7755557.1"/>
    </source>
</evidence>
<evidence type="ECO:0000313" key="2">
    <source>
        <dbReference type="Proteomes" id="UP001206925"/>
    </source>
</evidence>
<dbReference type="Proteomes" id="UP001206925">
    <property type="component" value="Unassembled WGS sequence"/>
</dbReference>
<dbReference type="AlphaFoldDB" id="A0AAD5D9S3"/>
<gene>
    <name evidence="1" type="ORF">M8C21_014098</name>
</gene>
<keyword evidence="2" id="KW-1185">Reference proteome</keyword>
<name>A0AAD5D9S3_AMBAR</name>
<accession>A0AAD5D9S3</accession>
<reference evidence="1" key="1">
    <citation type="submission" date="2022-06" db="EMBL/GenBank/DDBJ databases">
        <title>Uncovering the hologenomic basis of an extraordinary plant invasion.</title>
        <authorList>
            <person name="Bieker V.C."/>
            <person name="Martin M.D."/>
            <person name="Gilbert T."/>
            <person name="Hodgins K."/>
            <person name="Battlay P."/>
            <person name="Petersen B."/>
            <person name="Wilson J."/>
        </authorList>
    </citation>
    <scope>NUCLEOTIDE SEQUENCE</scope>
    <source>
        <strain evidence="1">AA19_3_7</strain>
        <tissue evidence="1">Leaf</tissue>
    </source>
</reference>
<dbReference type="EMBL" id="JAMZMK010001017">
    <property type="protein sequence ID" value="KAI7755557.1"/>
    <property type="molecule type" value="Genomic_DNA"/>
</dbReference>
<protein>
    <submittedName>
        <fullName evidence="1">Uncharacterized protein</fullName>
    </submittedName>
</protein>
<sequence length="55" mass="6332">MELNNLTNLTELRLDSNYSVRSVKKALQQGRQDLATVVPNLKKTGLDISYVWHLF</sequence>
<organism evidence="1 2">
    <name type="scientific">Ambrosia artemisiifolia</name>
    <name type="common">Common ragweed</name>
    <dbReference type="NCBI Taxonomy" id="4212"/>
    <lineage>
        <taxon>Eukaryota</taxon>
        <taxon>Viridiplantae</taxon>
        <taxon>Streptophyta</taxon>
        <taxon>Embryophyta</taxon>
        <taxon>Tracheophyta</taxon>
        <taxon>Spermatophyta</taxon>
        <taxon>Magnoliopsida</taxon>
        <taxon>eudicotyledons</taxon>
        <taxon>Gunneridae</taxon>
        <taxon>Pentapetalae</taxon>
        <taxon>asterids</taxon>
        <taxon>campanulids</taxon>
        <taxon>Asterales</taxon>
        <taxon>Asteraceae</taxon>
        <taxon>Asteroideae</taxon>
        <taxon>Heliantheae alliance</taxon>
        <taxon>Heliantheae</taxon>
        <taxon>Ambrosia</taxon>
    </lineage>
</organism>
<comment type="caution">
    <text evidence="1">The sequence shown here is derived from an EMBL/GenBank/DDBJ whole genome shotgun (WGS) entry which is preliminary data.</text>
</comment>
<proteinExistence type="predicted"/>